<dbReference type="RefSeq" id="WP_067867645.1">
    <property type="nucleotide sequence ID" value="NZ_JAAXOP010000002.1"/>
</dbReference>
<evidence type="ECO:0000256" key="1">
    <source>
        <dbReference type="SAM" id="Phobius"/>
    </source>
</evidence>
<evidence type="ECO:0000313" key="2">
    <source>
        <dbReference type="EMBL" id="NKY49694.1"/>
    </source>
</evidence>
<dbReference type="Proteomes" id="UP000565711">
    <property type="component" value="Unassembled WGS sequence"/>
</dbReference>
<organism evidence="2 3">
    <name type="scientific">Nocardia vermiculata</name>
    <dbReference type="NCBI Taxonomy" id="257274"/>
    <lineage>
        <taxon>Bacteria</taxon>
        <taxon>Bacillati</taxon>
        <taxon>Actinomycetota</taxon>
        <taxon>Actinomycetes</taxon>
        <taxon>Mycobacteriales</taxon>
        <taxon>Nocardiaceae</taxon>
        <taxon>Nocardia</taxon>
    </lineage>
</organism>
<comment type="caution">
    <text evidence="2">The sequence shown here is derived from an EMBL/GenBank/DDBJ whole genome shotgun (WGS) entry which is preliminary data.</text>
</comment>
<name>A0A846XVC5_9NOCA</name>
<dbReference type="AlphaFoldDB" id="A0A846XVC5"/>
<sequence>MAEKHPVLVVLGALLLLGLVITYWYVIVAALAIVLAVYALRRAVHKNNEIRRRRAWDNYQLAQRADYEHYLVMTGNPQGFYGRYPPASVYGSRR</sequence>
<dbReference type="EMBL" id="JAAXOP010000002">
    <property type="protein sequence ID" value="NKY49694.1"/>
    <property type="molecule type" value="Genomic_DNA"/>
</dbReference>
<keyword evidence="1" id="KW-0472">Membrane</keyword>
<keyword evidence="3" id="KW-1185">Reference proteome</keyword>
<reference evidence="2 3" key="1">
    <citation type="submission" date="2020-04" db="EMBL/GenBank/DDBJ databases">
        <title>MicrobeNet Type strains.</title>
        <authorList>
            <person name="Nicholson A.C."/>
        </authorList>
    </citation>
    <scope>NUCLEOTIDE SEQUENCE [LARGE SCALE GENOMIC DNA]</scope>
    <source>
        <strain evidence="2 3">JCM 12354</strain>
    </source>
</reference>
<keyword evidence="1" id="KW-1133">Transmembrane helix</keyword>
<protein>
    <submittedName>
        <fullName evidence="2">Uncharacterized protein</fullName>
    </submittedName>
</protein>
<proteinExistence type="predicted"/>
<keyword evidence="1" id="KW-0812">Transmembrane</keyword>
<feature type="transmembrane region" description="Helical" evidence="1">
    <location>
        <begin position="6"/>
        <end position="39"/>
    </location>
</feature>
<accession>A0A846XVC5</accession>
<evidence type="ECO:0000313" key="3">
    <source>
        <dbReference type="Proteomes" id="UP000565711"/>
    </source>
</evidence>
<gene>
    <name evidence="2" type="ORF">HGA08_05625</name>
</gene>